<organism evidence="1 2">
    <name type="scientific">Rhodocista pekingensis</name>
    <dbReference type="NCBI Taxonomy" id="201185"/>
    <lineage>
        <taxon>Bacteria</taxon>
        <taxon>Pseudomonadati</taxon>
        <taxon>Pseudomonadota</taxon>
        <taxon>Alphaproteobacteria</taxon>
        <taxon>Rhodospirillales</taxon>
        <taxon>Azospirillaceae</taxon>
        <taxon>Rhodocista</taxon>
    </lineage>
</organism>
<evidence type="ECO:0000313" key="2">
    <source>
        <dbReference type="Proteomes" id="UP001596456"/>
    </source>
</evidence>
<gene>
    <name evidence="1" type="ORF">ACFQPS_07900</name>
</gene>
<dbReference type="InterPro" id="IPR011231">
    <property type="entry name" value="Phage_VT1-Sakai_H0018"/>
</dbReference>
<dbReference type="EMBL" id="JBHTCM010000009">
    <property type="protein sequence ID" value="MFC7333082.1"/>
    <property type="molecule type" value="Genomic_DNA"/>
</dbReference>
<dbReference type="Proteomes" id="UP001596456">
    <property type="component" value="Unassembled WGS sequence"/>
</dbReference>
<name>A0ABW2KSR6_9PROT</name>
<dbReference type="Pfam" id="PF09956">
    <property type="entry name" value="Phage_cement_2"/>
    <property type="match status" value="1"/>
</dbReference>
<comment type="caution">
    <text evidence="1">The sequence shown here is derived from an EMBL/GenBank/DDBJ whole genome shotgun (WGS) entry which is preliminary data.</text>
</comment>
<sequence>MPSYRPLVLINGRIQQLPLNGTLDARVQEVDAIELQAKEAITAAGMAVYSNAGFQCMLADADDDTKAEVIGLALTSAALDAYVTVLTDGVIEVTDWTDAAGSATLTPGTTYYLSGTAGVLTATPPTTGNVVYIGRALTPTRLEISLERPVKLA</sequence>
<evidence type="ECO:0000313" key="1">
    <source>
        <dbReference type="EMBL" id="MFC7333082.1"/>
    </source>
</evidence>
<accession>A0ABW2KSR6</accession>
<keyword evidence="2" id="KW-1185">Reference proteome</keyword>
<protein>
    <submittedName>
        <fullName evidence="1">Capsid cement protein</fullName>
    </submittedName>
</protein>
<reference evidence="2" key="1">
    <citation type="journal article" date="2019" name="Int. J. Syst. Evol. Microbiol.">
        <title>The Global Catalogue of Microorganisms (GCM) 10K type strain sequencing project: providing services to taxonomists for standard genome sequencing and annotation.</title>
        <authorList>
            <consortium name="The Broad Institute Genomics Platform"/>
            <consortium name="The Broad Institute Genome Sequencing Center for Infectious Disease"/>
            <person name="Wu L."/>
            <person name="Ma J."/>
        </authorList>
    </citation>
    <scope>NUCLEOTIDE SEQUENCE [LARGE SCALE GENOMIC DNA]</scope>
    <source>
        <strain evidence="2">CGMCC 1.16275</strain>
    </source>
</reference>
<dbReference type="RefSeq" id="WP_377357931.1">
    <property type="nucleotide sequence ID" value="NZ_JBHTCM010000009.1"/>
</dbReference>
<proteinExistence type="predicted"/>